<keyword evidence="3" id="KW-0472">Membrane</keyword>
<accession>A0A9N9X2Y9</accession>
<feature type="chain" id="PRO_5040318287" description="Protein kinase domain-containing protein" evidence="4">
    <location>
        <begin position="25"/>
        <end position="775"/>
    </location>
</feature>
<dbReference type="GO" id="GO:0007169">
    <property type="term" value="P:cell surface receptor protein tyrosine kinase signaling pathway"/>
    <property type="evidence" value="ECO:0007669"/>
    <property type="project" value="TreeGrafter"/>
</dbReference>
<dbReference type="InterPro" id="IPR001245">
    <property type="entry name" value="Ser-Thr/Tyr_kinase_cat_dom"/>
</dbReference>
<reference evidence="6" key="2">
    <citation type="submission" date="2022-10" db="EMBL/GenBank/DDBJ databases">
        <authorList>
            <consortium name="ENA_rothamsted_submissions"/>
            <consortium name="culmorum"/>
            <person name="King R."/>
        </authorList>
    </citation>
    <scope>NUCLEOTIDE SEQUENCE</scope>
</reference>
<keyword evidence="3" id="KW-1133">Transmembrane helix</keyword>
<dbReference type="InterPro" id="IPR050122">
    <property type="entry name" value="RTK"/>
</dbReference>
<dbReference type="Gene3D" id="1.10.510.10">
    <property type="entry name" value="Transferase(Phosphotransferase) domain 1"/>
    <property type="match status" value="1"/>
</dbReference>
<dbReference type="Pfam" id="PF07714">
    <property type="entry name" value="PK_Tyr_Ser-Thr"/>
    <property type="match status" value="2"/>
</dbReference>
<proteinExistence type="predicted"/>
<feature type="transmembrane region" description="Helical" evidence="3">
    <location>
        <begin position="445"/>
        <end position="467"/>
    </location>
</feature>
<keyword evidence="3" id="KW-0812">Transmembrane</keyword>
<dbReference type="PANTHER" id="PTHR24416:SF620">
    <property type="entry name" value="TYROSINE-PROTEIN KINASE RECEPTOR TORSO"/>
    <property type="match status" value="1"/>
</dbReference>
<feature type="signal peptide" evidence="4">
    <location>
        <begin position="1"/>
        <end position="24"/>
    </location>
</feature>
<dbReference type="SUPFAM" id="SSF56112">
    <property type="entry name" value="Protein kinase-like (PK-like)"/>
    <property type="match status" value="1"/>
</dbReference>
<evidence type="ECO:0000259" key="5">
    <source>
        <dbReference type="PROSITE" id="PS50011"/>
    </source>
</evidence>
<dbReference type="PANTHER" id="PTHR24416">
    <property type="entry name" value="TYROSINE-PROTEIN KINASE RECEPTOR"/>
    <property type="match status" value="1"/>
</dbReference>
<keyword evidence="2" id="KW-0547">Nucleotide-binding</keyword>
<evidence type="ECO:0000256" key="1">
    <source>
        <dbReference type="ARBA" id="ARBA00004167"/>
    </source>
</evidence>
<evidence type="ECO:0000256" key="3">
    <source>
        <dbReference type="SAM" id="Phobius"/>
    </source>
</evidence>
<dbReference type="GO" id="GO:0004714">
    <property type="term" value="F:transmembrane receptor protein tyrosine kinase activity"/>
    <property type="evidence" value="ECO:0007669"/>
    <property type="project" value="TreeGrafter"/>
</dbReference>
<dbReference type="InterPro" id="IPR017441">
    <property type="entry name" value="Protein_kinase_ATP_BS"/>
</dbReference>
<dbReference type="AlphaFoldDB" id="A0A9N9X2Y9"/>
<dbReference type="Gene3D" id="3.30.200.20">
    <property type="entry name" value="Phosphorylase Kinase, domain 1"/>
    <property type="match status" value="1"/>
</dbReference>
<dbReference type="InterPro" id="IPR000719">
    <property type="entry name" value="Prot_kinase_dom"/>
</dbReference>
<comment type="subcellular location">
    <subcellularLocation>
        <location evidence="1">Membrane</location>
        <topology evidence="1">Single-pass membrane protein</topology>
    </subcellularLocation>
</comment>
<dbReference type="Proteomes" id="UP001153737">
    <property type="component" value="Chromosome 2"/>
</dbReference>
<keyword evidence="2" id="KW-0067">ATP-binding</keyword>
<dbReference type="InterPro" id="IPR011009">
    <property type="entry name" value="Kinase-like_dom_sf"/>
</dbReference>
<sequence>MLHKQFSATIDLILVLLVYKVVLALNNGTDCGAALDMVQFNVTKVMEPYQNSRCGKDCYQVQYTGIDTKALTMTDRSVSTRTGKELQISDEYVDMSSSSIYLIVNEIKPNNLYDFEFTFHDNNTCEYNITVQYPSQDSCGTAQIVLLNVTQVLYENEICYEVDYQNFGSGSFSVIDIKCISTETEEKLVISRNLSEITHNAFYLTIKDMKPNKTYDFVFTLQNLTTACEAPHIVQLNVSKVMEAFQNSHCSKNCYQVKYTKTGNGTITMIARRCVSTRTGKNLNISKEEYVDISSSSIYLPIIDDMEPNNLYDFVFTFNESGCIYDVSVQYFSQDYCGTSHMVLLNNVTQVLYKNEHCYKVDYQNYGNESFSVIDTKCISTETGEELSISRFLSEITHNAFYLTIKDMKPNKVYDFVFKLQNHKSKTGCTYNTTFQYHYQEKAPIIYAIIGLLACIVFFAGVIIFNIETLSECMVNIVEGLRNRLYMVESEINMTEINVAQPKIVAKEEVNLLYEKLEEKNADLYEFPSRNIEIKVKIGEGEFGKVYYAKAHRLFGYQGYSIVAVKQLKSKNFETSYIQIETTAERIERLSAKPKDQKMWDYEIQTSNDNQSISMADLKILKISEEVVEYNKDANTPLLQDVSIRPPPALDHIELQNFALQIASGMEHLERIGVTHRYVNCFRTLKVMGVGAQPYENMLCHHVLLFLKSGQRLGRPEICSDDLYDLMLNCWKEHPDDRPDFSELVQLLRVKKMPVYVEFNKIKPDYNFPKAFAEE</sequence>
<evidence type="ECO:0000313" key="7">
    <source>
        <dbReference type="Proteomes" id="UP001153737"/>
    </source>
</evidence>
<evidence type="ECO:0000256" key="4">
    <source>
        <dbReference type="SAM" id="SignalP"/>
    </source>
</evidence>
<protein>
    <recommendedName>
        <fullName evidence="5">Protein kinase domain-containing protein</fullName>
    </recommendedName>
</protein>
<dbReference type="GO" id="GO:0005886">
    <property type="term" value="C:plasma membrane"/>
    <property type="evidence" value="ECO:0007669"/>
    <property type="project" value="TreeGrafter"/>
</dbReference>
<name>A0A9N9X2Y9_PHACE</name>
<keyword evidence="4" id="KW-0732">Signal</keyword>
<dbReference type="GO" id="GO:0005524">
    <property type="term" value="F:ATP binding"/>
    <property type="evidence" value="ECO:0007669"/>
    <property type="project" value="UniProtKB-UniRule"/>
</dbReference>
<dbReference type="GO" id="GO:0043235">
    <property type="term" value="C:receptor complex"/>
    <property type="evidence" value="ECO:0007669"/>
    <property type="project" value="TreeGrafter"/>
</dbReference>
<dbReference type="PROSITE" id="PS00107">
    <property type="entry name" value="PROTEIN_KINASE_ATP"/>
    <property type="match status" value="1"/>
</dbReference>
<gene>
    <name evidence="6" type="ORF">PHAECO_LOCUS6636</name>
</gene>
<reference evidence="6" key="1">
    <citation type="submission" date="2022-01" db="EMBL/GenBank/DDBJ databases">
        <authorList>
            <person name="King R."/>
        </authorList>
    </citation>
    <scope>NUCLEOTIDE SEQUENCE</scope>
</reference>
<feature type="domain" description="Protein kinase" evidence="5">
    <location>
        <begin position="532"/>
        <end position="775"/>
    </location>
</feature>
<keyword evidence="7" id="KW-1185">Reference proteome</keyword>
<evidence type="ECO:0000313" key="6">
    <source>
        <dbReference type="EMBL" id="CAG9819149.1"/>
    </source>
</evidence>
<dbReference type="OrthoDB" id="3256376at2759"/>
<dbReference type="EMBL" id="OU896708">
    <property type="protein sequence ID" value="CAG9819149.1"/>
    <property type="molecule type" value="Genomic_DNA"/>
</dbReference>
<dbReference type="PROSITE" id="PS50011">
    <property type="entry name" value="PROTEIN_KINASE_DOM"/>
    <property type="match status" value="1"/>
</dbReference>
<evidence type="ECO:0000256" key="2">
    <source>
        <dbReference type="PROSITE-ProRule" id="PRU10141"/>
    </source>
</evidence>
<feature type="binding site" evidence="2">
    <location>
        <position position="566"/>
    </location>
    <ligand>
        <name>ATP</name>
        <dbReference type="ChEBI" id="CHEBI:30616"/>
    </ligand>
</feature>
<organism evidence="6 7">
    <name type="scientific">Phaedon cochleariae</name>
    <name type="common">Mustard beetle</name>
    <dbReference type="NCBI Taxonomy" id="80249"/>
    <lineage>
        <taxon>Eukaryota</taxon>
        <taxon>Metazoa</taxon>
        <taxon>Ecdysozoa</taxon>
        <taxon>Arthropoda</taxon>
        <taxon>Hexapoda</taxon>
        <taxon>Insecta</taxon>
        <taxon>Pterygota</taxon>
        <taxon>Neoptera</taxon>
        <taxon>Endopterygota</taxon>
        <taxon>Coleoptera</taxon>
        <taxon>Polyphaga</taxon>
        <taxon>Cucujiformia</taxon>
        <taxon>Chrysomeloidea</taxon>
        <taxon>Chrysomelidae</taxon>
        <taxon>Chrysomelinae</taxon>
        <taxon>Chrysomelini</taxon>
        <taxon>Phaedon</taxon>
    </lineage>
</organism>